<dbReference type="Gene3D" id="1.10.10.10">
    <property type="entry name" value="Winged helix-like DNA-binding domain superfamily/Winged helix DNA-binding domain"/>
    <property type="match status" value="1"/>
</dbReference>
<dbReference type="EMBL" id="CP002032">
    <property type="protein sequence ID" value="ADH61780.1"/>
    <property type="molecule type" value="Genomic_DNA"/>
</dbReference>
<name>A0ABM5LSF5_THEM3</name>
<evidence type="ECO:0000313" key="6">
    <source>
        <dbReference type="Proteomes" id="UP000002064"/>
    </source>
</evidence>
<dbReference type="PANTHER" id="PTHR42756">
    <property type="entry name" value="TRANSCRIPTIONAL REGULATOR, MARR"/>
    <property type="match status" value="1"/>
</dbReference>
<reference evidence="5 6" key="1">
    <citation type="submission" date="2010-05" db="EMBL/GenBank/DDBJ databases">
        <title>Complete sequence of Thermoanaerobacter mathranii subsp. mathranii mathranii str. A3.</title>
        <authorList>
            <consortium name="US DOE Joint Genome Institute"/>
            <person name="Lucas S."/>
            <person name="Copeland A."/>
            <person name="Lapidus A."/>
            <person name="Cheng J.-F."/>
            <person name="Bruce D."/>
            <person name="Goodwin L."/>
            <person name="Pitluck S."/>
            <person name="Held B."/>
            <person name="Detter J.C."/>
            <person name="Han C."/>
            <person name="Tapia R."/>
            <person name="Land M."/>
            <person name="Hauser L."/>
            <person name="Kyrpides N."/>
            <person name="Mikhailova N."/>
            <person name="Zhou J."/>
            <person name="Hemme C."/>
            <person name="Woyke T."/>
        </authorList>
    </citation>
    <scope>NUCLEOTIDE SEQUENCE [LARGE SCALE GENOMIC DNA]</scope>
    <source>
        <strain evidence="5 6">A3</strain>
    </source>
</reference>
<dbReference type="InterPro" id="IPR036390">
    <property type="entry name" value="WH_DNA-bd_sf"/>
</dbReference>
<evidence type="ECO:0000256" key="3">
    <source>
        <dbReference type="ARBA" id="ARBA00023163"/>
    </source>
</evidence>
<keyword evidence="2" id="KW-0238">DNA-binding</keyword>
<gene>
    <name evidence="5" type="ordered locus">Tmath_2108</name>
</gene>
<dbReference type="InterPro" id="IPR036388">
    <property type="entry name" value="WH-like_DNA-bd_sf"/>
</dbReference>
<dbReference type="PROSITE" id="PS50995">
    <property type="entry name" value="HTH_MARR_2"/>
    <property type="match status" value="1"/>
</dbReference>
<dbReference type="Proteomes" id="UP000002064">
    <property type="component" value="Chromosome"/>
</dbReference>
<accession>A0ABM5LSF5</accession>
<protein>
    <submittedName>
        <fullName evidence="5">Transcriptional regulator, MarR family</fullName>
    </submittedName>
</protein>
<dbReference type="InterPro" id="IPR000835">
    <property type="entry name" value="HTH_MarR-typ"/>
</dbReference>
<dbReference type="CDD" id="cd00090">
    <property type="entry name" value="HTH_ARSR"/>
    <property type="match status" value="1"/>
</dbReference>
<dbReference type="Pfam" id="PF01047">
    <property type="entry name" value="MarR"/>
    <property type="match status" value="1"/>
</dbReference>
<sequence length="148" mass="17044">MEEINNGLKILKLLKQIMDIIKHSMKYECKDFDITSLQGMLMGILAHYGAMKVSDLSQKLGLSNSTVSGIIDRLEKQGLVERTRSTEDRRVVYVSVTSKFKDTFQKHFKEAERKFEELISRASPEDLNKIIEGLESLKKILEKQNDLH</sequence>
<evidence type="ECO:0000313" key="5">
    <source>
        <dbReference type="EMBL" id="ADH61780.1"/>
    </source>
</evidence>
<keyword evidence="3" id="KW-0804">Transcription</keyword>
<proteinExistence type="predicted"/>
<evidence type="ECO:0000256" key="1">
    <source>
        <dbReference type="ARBA" id="ARBA00023015"/>
    </source>
</evidence>
<keyword evidence="1" id="KW-0805">Transcription regulation</keyword>
<evidence type="ECO:0000256" key="2">
    <source>
        <dbReference type="ARBA" id="ARBA00023125"/>
    </source>
</evidence>
<keyword evidence="6" id="KW-1185">Reference proteome</keyword>
<dbReference type="SMART" id="SM00347">
    <property type="entry name" value="HTH_MARR"/>
    <property type="match status" value="1"/>
</dbReference>
<feature type="domain" description="HTH marR-type" evidence="4">
    <location>
        <begin position="7"/>
        <end position="146"/>
    </location>
</feature>
<dbReference type="SUPFAM" id="SSF46785">
    <property type="entry name" value="Winged helix' DNA-binding domain"/>
    <property type="match status" value="1"/>
</dbReference>
<organism evidence="5 6">
    <name type="scientific">Thermoanaerobacter mathranii subsp. mathranii (strain DSM 11426 / CCUG 53645 / CIP 108742 / A3)</name>
    <dbReference type="NCBI Taxonomy" id="583358"/>
    <lineage>
        <taxon>Bacteria</taxon>
        <taxon>Bacillati</taxon>
        <taxon>Bacillota</taxon>
        <taxon>Clostridia</taxon>
        <taxon>Thermoanaerobacterales</taxon>
        <taxon>Thermoanaerobacteraceae</taxon>
        <taxon>Thermoanaerobacter</taxon>
    </lineage>
</organism>
<dbReference type="PRINTS" id="PR00598">
    <property type="entry name" value="HTHMARR"/>
</dbReference>
<evidence type="ECO:0000259" key="4">
    <source>
        <dbReference type="PROSITE" id="PS50995"/>
    </source>
</evidence>
<dbReference type="RefSeq" id="WP_013150935.1">
    <property type="nucleotide sequence ID" value="NC_014209.1"/>
</dbReference>
<dbReference type="PANTHER" id="PTHR42756:SF1">
    <property type="entry name" value="TRANSCRIPTIONAL REPRESSOR OF EMRAB OPERON"/>
    <property type="match status" value="1"/>
</dbReference>
<dbReference type="InterPro" id="IPR011991">
    <property type="entry name" value="ArsR-like_HTH"/>
</dbReference>